<comment type="caution">
    <text evidence="10">The sequence shown here is derived from an EMBL/GenBank/DDBJ whole genome shotgun (WGS) entry which is preliminary data.</text>
</comment>
<organism evidence="10 11">
    <name type="scientific">Rhodococcus opacus</name>
    <name type="common">Nocardia opaca</name>
    <dbReference type="NCBI Taxonomy" id="37919"/>
    <lineage>
        <taxon>Bacteria</taxon>
        <taxon>Bacillati</taxon>
        <taxon>Actinomycetota</taxon>
        <taxon>Actinomycetes</taxon>
        <taxon>Mycobacteriales</taxon>
        <taxon>Nocardiaceae</taxon>
        <taxon>Rhodococcus</taxon>
    </lineage>
</organism>
<evidence type="ECO:0000313" key="11">
    <source>
        <dbReference type="Proteomes" id="UP000239290"/>
    </source>
</evidence>
<dbReference type="PROSITE" id="PS51078">
    <property type="entry name" value="ICLR_ED"/>
    <property type="match status" value="1"/>
</dbReference>
<dbReference type="InterPro" id="IPR036390">
    <property type="entry name" value="WH_DNA-bd_sf"/>
</dbReference>
<evidence type="ECO:0000256" key="6">
    <source>
        <dbReference type="ARBA" id="ARBA00070406"/>
    </source>
</evidence>
<dbReference type="Pfam" id="PF01614">
    <property type="entry name" value="IclR_C"/>
    <property type="match status" value="1"/>
</dbReference>
<dbReference type="GO" id="GO:0006071">
    <property type="term" value="P:glycerol metabolic process"/>
    <property type="evidence" value="ECO:0007669"/>
    <property type="project" value="UniProtKB-KW"/>
</dbReference>
<keyword evidence="3" id="KW-0238">DNA-binding</keyword>
<reference evidence="11" key="1">
    <citation type="submission" date="2018-02" db="EMBL/GenBank/DDBJ databases">
        <title>Draft genome sequencing of Rhodococcus opacus KU647198.</title>
        <authorList>
            <person name="Zheng B.-X."/>
        </authorList>
    </citation>
    <scope>NUCLEOTIDE SEQUENCE [LARGE SCALE GENOMIC DNA]</scope>
    <source>
        <strain evidence="11">04-OD7</strain>
    </source>
</reference>
<evidence type="ECO:0000313" key="10">
    <source>
        <dbReference type="EMBL" id="PQP25105.1"/>
    </source>
</evidence>
<dbReference type="Proteomes" id="UP000239290">
    <property type="component" value="Unassembled WGS sequence"/>
</dbReference>
<keyword evidence="4" id="KW-0804">Transcription</keyword>
<keyword evidence="1" id="KW-0319">Glycerol metabolism</keyword>
<comment type="function">
    <text evidence="5">May be an activator protein for the gylABX operon.</text>
</comment>
<dbReference type="InterPro" id="IPR036388">
    <property type="entry name" value="WH-like_DNA-bd_sf"/>
</dbReference>
<evidence type="ECO:0000259" key="8">
    <source>
        <dbReference type="PROSITE" id="PS51077"/>
    </source>
</evidence>
<dbReference type="Gene3D" id="3.30.450.40">
    <property type="match status" value="1"/>
</dbReference>
<evidence type="ECO:0000259" key="9">
    <source>
        <dbReference type="PROSITE" id="PS51078"/>
    </source>
</evidence>
<dbReference type="InterPro" id="IPR014757">
    <property type="entry name" value="Tscrpt_reg_IclR_C"/>
</dbReference>
<dbReference type="InterPro" id="IPR050707">
    <property type="entry name" value="HTH_MetabolicPath_Reg"/>
</dbReference>
<dbReference type="EMBL" id="PUIO01000009">
    <property type="protein sequence ID" value="PQP25105.1"/>
    <property type="molecule type" value="Genomic_DNA"/>
</dbReference>
<dbReference type="RefSeq" id="WP_105414124.1">
    <property type="nucleotide sequence ID" value="NZ_PUIO01000009.1"/>
</dbReference>
<dbReference type="SUPFAM" id="SSF46785">
    <property type="entry name" value="Winged helix' DNA-binding domain"/>
    <property type="match status" value="1"/>
</dbReference>
<dbReference type="Pfam" id="PF09339">
    <property type="entry name" value="HTH_IclR"/>
    <property type="match status" value="1"/>
</dbReference>
<evidence type="ECO:0000256" key="7">
    <source>
        <dbReference type="SAM" id="MobiDB-lite"/>
    </source>
</evidence>
<evidence type="ECO:0000256" key="2">
    <source>
        <dbReference type="ARBA" id="ARBA00023015"/>
    </source>
</evidence>
<evidence type="ECO:0000256" key="5">
    <source>
        <dbReference type="ARBA" id="ARBA00058938"/>
    </source>
</evidence>
<dbReference type="SUPFAM" id="SSF55781">
    <property type="entry name" value="GAF domain-like"/>
    <property type="match status" value="1"/>
</dbReference>
<evidence type="ECO:0000256" key="1">
    <source>
        <dbReference type="ARBA" id="ARBA00022798"/>
    </source>
</evidence>
<sequence>MAGRNTSPGRSVTSKALTILEAFTGERVELSMSEIARATGLPSSTVHRLIQDLVDWGGLERTSEGRYCVGVRLWEIAARSTRTYGLREAAMPFLQSLWEVTRAHILLAVLDGGEALLVEKITGTTDVPPVGRAGGRLPLHASAVGKVLLAHSSPDFQERVLSGPLIGYTPATIVTAETLRLELARVRRDGVATSEDELTPGSTSCAALATGPAEMGMAAISILGTTGARDLREMKILVQTAGRGLTHALAGPGPRQPISPRLPRAVPRTR</sequence>
<gene>
    <name evidence="10" type="ORF">C5613_09635</name>
</gene>
<evidence type="ECO:0000256" key="3">
    <source>
        <dbReference type="ARBA" id="ARBA00023125"/>
    </source>
</evidence>
<dbReference type="PANTHER" id="PTHR30136:SF24">
    <property type="entry name" value="HTH-TYPE TRANSCRIPTIONAL REPRESSOR ALLR"/>
    <property type="match status" value="1"/>
</dbReference>
<dbReference type="FunFam" id="1.10.10.10:FF:000056">
    <property type="entry name" value="IclR family transcriptional regulator"/>
    <property type="match status" value="1"/>
</dbReference>
<keyword evidence="2" id="KW-0805">Transcription regulation</keyword>
<dbReference type="PANTHER" id="PTHR30136">
    <property type="entry name" value="HELIX-TURN-HELIX TRANSCRIPTIONAL REGULATOR, ICLR FAMILY"/>
    <property type="match status" value="1"/>
</dbReference>
<accession>A0A2S8JDM3</accession>
<dbReference type="InterPro" id="IPR005471">
    <property type="entry name" value="Tscrpt_reg_IclR_N"/>
</dbReference>
<dbReference type="GO" id="GO:0003677">
    <property type="term" value="F:DNA binding"/>
    <property type="evidence" value="ECO:0007669"/>
    <property type="project" value="UniProtKB-KW"/>
</dbReference>
<dbReference type="PROSITE" id="PS51077">
    <property type="entry name" value="HTH_ICLR"/>
    <property type="match status" value="1"/>
</dbReference>
<feature type="domain" description="IclR-ED" evidence="9">
    <location>
        <begin position="72"/>
        <end position="251"/>
    </location>
</feature>
<feature type="region of interest" description="Disordered" evidence="7">
    <location>
        <begin position="247"/>
        <end position="270"/>
    </location>
</feature>
<dbReference type="Gene3D" id="1.10.10.10">
    <property type="entry name" value="Winged helix-like DNA-binding domain superfamily/Winged helix DNA-binding domain"/>
    <property type="match status" value="1"/>
</dbReference>
<name>A0A2S8JDM3_RHOOP</name>
<dbReference type="AlphaFoldDB" id="A0A2S8JDM3"/>
<dbReference type="InterPro" id="IPR029016">
    <property type="entry name" value="GAF-like_dom_sf"/>
</dbReference>
<dbReference type="SMART" id="SM00346">
    <property type="entry name" value="HTH_ICLR"/>
    <property type="match status" value="1"/>
</dbReference>
<evidence type="ECO:0000256" key="4">
    <source>
        <dbReference type="ARBA" id="ARBA00023163"/>
    </source>
</evidence>
<dbReference type="GO" id="GO:0045892">
    <property type="term" value="P:negative regulation of DNA-templated transcription"/>
    <property type="evidence" value="ECO:0007669"/>
    <property type="project" value="TreeGrafter"/>
</dbReference>
<protein>
    <recommendedName>
        <fullName evidence="6">Glycerol operon regulatory protein</fullName>
    </recommendedName>
</protein>
<dbReference type="GO" id="GO:0003700">
    <property type="term" value="F:DNA-binding transcription factor activity"/>
    <property type="evidence" value="ECO:0007669"/>
    <property type="project" value="TreeGrafter"/>
</dbReference>
<proteinExistence type="predicted"/>
<feature type="domain" description="HTH iclR-type" evidence="8">
    <location>
        <begin position="10"/>
        <end position="71"/>
    </location>
</feature>